<organism evidence="2 3">
    <name type="scientific">Ancylomarina euxinus</name>
    <dbReference type="NCBI Taxonomy" id="2283627"/>
    <lineage>
        <taxon>Bacteria</taxon>
        <taxon>Pseudomonadati</taxon>
        <taxon>Bacteroidota</taxon>
        <taxon>Bacteroidia</taxon>
        <taxon>Marinilabiliales</taxon>
        <taxon>Marinifilaceae</taxon>
        <taxon>Ancylomarina</taxon>
    </lineage>
</organism>
<dbReference type="NCBIfam" id="NF047558">
    <property type="entry name" value="TPR_END_plus"/>
    <property type="match status" value="1"/>
</dbReference>
<proteinExistence type="predicted"/>
<evidence type="ECO:0000313" key="3">
    <source>
        <dbReference type="Proteomes" id="UP000285794"/>
    </source>
</evidence>
<dbReference type="InterPro" id="IPR038765">
    <property type="entry name" value="Papain-like_cys_pep_sf"/>
</dbReference>
<reference evidence="2 3" key="1">
    <citation type="submission" date="2018-07" db="EMBL/GenBank/DDBJ databases">
        <title>Draft genome sequence of Ancylomarina sp. M1P.</title>
        <authorList>
            <person name="Yadav S."/>
            <person name="Villanueva L."/>
            <person name="Damste J.S.S."/>
        </authorList>
    </citation>
    <scope>NUCLEOTIDE SEQUENCE [LARGE SCALE GENOMIC DNA]</scope>
    <source>
        <strain evidence="2 3">M1P</strain>
    </source>
</reference>
<dbReference type="RefSeq" id="WP_125030534.1">
    <property type="nucleotide sequence ID" value="NZ_JAPXVP010000007.1"/>
</dbReference>
<dbReference type="Proteomes" id="UP000285794">
    <property type="component" value="Unassembled WGS sequence"/>
</dbReference>
<sequence length="402" mass="47655">MRKHILLILCLFSLINLTKGQDLDVNKLYQESEMLRKEAWSAKNYTKAIESMLPVYEAFTKLDESEKRRKEWIAQSVSYNLTCAYSLIDNKEKALEFLELNYQHGNKNYYHILKDSDLDNIRDEAKFKELLKLFRLVGDHKLFLQTSSYSKVKMTPPKFTYQNADELSDLRLKYKLDSVAGEGDEFSKIVKLMSWVNHTVRHDGNSNYSGKKSAEALISICEKEKRGVNCRMMSTILNEVYLAMGFKSRFVTCMPKGERFSDCHVINVVYSNQYNKWLWMDASFEAYVMDENNTPLSIQEVRDNLIHKRTMKVYKKLHWNDQAYYGGEQRYLYEYMTKNLYRFSTPLDSRSSYESSELRKTYVELYPSEYKPDDRALNQKVEWKSRDMYFLTDANNFWVNPN</sequence>
<dbReference type="InterPro" id="IPR002931">
    <property type="entry name" value="Transglutaminase-like"/>
</dbReference>
<accession>A0A425Y1N8</accession>
<name>A0A425Y1N8_9BACT</name>
<evidence type="ECO:0000259" key="1">
    <source>
        <dbReference type="Pfam" id="PF01841"/>
    </source>
</evidence>
<protein>
    <submittedName>
        <fullName evidence="2">Transglutaminase domain-containing protein</fullName>
    </submittedName>
</protein>
<dbReference type="OrthoDB" id="5166556at2"/>
<comment type="caution">
    <text evidence="2">The sequence shown here is derived from an EMBL/GenBank/DDBJ whole genome shotgun (WGS) entry which is preliminary data.</text>
</comment>
<feature type="domain" description="Transglutaminase-like" evidence="1">
    <location>
        <begin position="179"/>
        <end position="282"/>
    </location>
</feature>
<gene>
    <name evidence="2" type="ORF">DWB61_08840</name>
</gene>
<dbReference type="Gene3D" id="3.10.620.30">
    <property type="match status" value="1"/>
</dbReference>
<evidence type="ECO:0000313" key="2">
    <source>
        <dbReference type="EMBL" id="RRG21849.1"/>
    </source>
</evidence>
<keyword evidence="3" id="KW-1185">Reference proteome</keyword>
<dbReference type="EMBL" id="QQWG01000007">
    <property type="protein sequence ID" value="RRG21849.1"/>
    <property type="molecule type" value="Genomic_DNA"/>
</dbReference>
<dbReference type="Pfam" id="PF01841">
    <property type="entry name" value="Transglut_core"/>
    <property type="match status" value="1"/>
</dbReference>
<dbReference type="SUPFAM" id="SSF54001">
    <property type="entry name" value="Cysteine proteinases"/>
    <property type="match status" value="1"/>
</dbReference>
<dbReference type="AlphaFoldDB" id="A0A425Y1N8"/>